<feature type="domain" description="FHA" evidence="2">
    <location>
        <begin position="25"/>
        <end position="74"/>
    </location>
</feature>
<dbReference type="Gene3D" id="3.30.450.40">
    <property type="match status" value="1"/>
</dbReference>
<evidence type="ECO:0000313" key="4">
    <source>
        <dbReference type="Proteomes" id="UP001594351"/>
    </source>
</evidence>
<keyword evidence="1" id="KW-0378">Hydrolase</keyword>
<evidence type="ECO:0000256" key="1">
    <source>
        <dbReference type="ARBA" id="ARBA00022801"/>
    </source>
</evidence>
<name>A0ABV6YX16_UNCC1</name>
<dbReference type="PANTHER" id="PTHR43156:SF2">
    <property type="entry name" value="STAGE II SPORULATION PROTEIN E"/>
    <property type="match status" value="1"/>
</dbReference>
<accession>A0ABV6YX16</accession>
<dbReference type="SMART" id="SM00240">
    <property type="entry name" value="FHA"/>
    <property type="match status" value="1"/>
</dbReference>
<evidence type="ECO:0000259" key="2">
    <source>
        <dbReference type="PROSITE" id="PS50006"/>
    </source>
</evidence>
<dbReference type="Pfam" id="PF13185">
    <property type="entry name" value="GAF_2"/>
    <property type="match status" value="1"/>
</dbReference>
<evidence type="ECO:0000313" key="3">
    <source>
        <dbReference type="EMBL" id="MFC1850746.1"/>
    </source>
</evidence>
<protein>
    <submittedName>
        <fullName evidence="3">SpoIIE family protein phosphatase</fullName>
    </submittedName>
</protein>
<gene>
    <name evidence="3" type="ORF">ACFL27_11185</name>
</gene>
<dbReference type="SUPFAM" id="SSF81606">
    <property type="entry name" value="PP2C-like"/>
    <property type="match status" value="1"/>
</dbReference>
<dbReference type="Gene3D" id="2.60.200.20">
    <property type="match status" value="1"/>
</dbReference>
<dbReference type="InterPro" id="IPR036457">
    <property type="entry name" value="PPM-type-like_dom_sf"/>
</dbReference>
<dbReference type="InterPro" id="IPR008984">
    <property type="entry name" value="SMAD_FHA_dom_sf"/>
</dbReference>
<dbReference type="InterPro" id="IPR003018">
    <property type="entry name" value="GAF"/>
</dbReference>
<dbReference type="InterPro" id="IPR029016">
    <property type="entry name" value="GAF-like_dom_sf"/>
</dbReference>
<proteinExistence type="predicted"/>
<comment type="caution">
    <text evidence="3">The sequence shown here is derived from an EMBL/GenBank/DDBJ whole genome shotgun (WGS) entry which is preliminary data.</text>
</comment>
<dbReference type="InterPro" id="IPR000253">
    <property type="entry name" value="FHA_dom"/>
</dbReference>
<dbReference type="CDD" id="cd00060">
    <property type="entry name" value="FHA"/>
    <property type="match status" value="1"/>
</dbReference>
<dbReference type="SUPFAM" id="SSF49879">
    <property type="entry name" value="SMAD/FHA domain"/>
    <property type="match status" value="1"/>
</dbReference>
<dbReference type="EMBL" id="JBHPBY010000121">
    <property type="protein sequence ID" value="MFC1850746.1"/>
    <property type="molecule type" value="Genomic_DNA"/>
</dbReference>
<dbReference type="PROSITE" id="PS50006">
    <property type="entry name" value="FHA_DOMAIN"/>
    <property type="match status" value="1"/>
</dbReference>
<dbReference type="Proteomes" id="UP001594351">
    <property type="component" value="Unassembled WGS sequence"/>
</dbReference>
<dbReference type="SUPFAM" id="SSF55781">
    <property type="entry name" value="GAF domain-like"/>
    <property type="match status" value="1"/>
</dbReference>
<reference evidence="3 4" key="1">
    <citation type="submission" date="2024-09" db="EMBL/GenBank/DDBJ databases">
        <title>Laminarin stimulates single cell rates of sulfate reduction while oxygen inhibits transcriptomic activity in coastal marine sediment.</title>
        <authorList>
            <person name="Lindsay M."/>
            <person name="Orcutt B."/>
            <person name="Emerson D."/>
            <person name="Stepanauskas R."/>
            <person name="D'Angelo T."/>
        </authorList>
    </citation>
    <scope>NUCLEOTIDE SEQUENCE [LARGE SCALE GENOMIC DNA]</scope>
    <source>
        <strain evidence="3">SAG AM-311-K15</strain>
    </source>
</reference>
<sequence length="546" mass="61915">MGTLKIKINSNWCKQRQVHLDKDEIRIGRTPDNDIIFTHQCVSRSHASIVKENDQFFIEDKQSKHGTFVNKIRITRQIIKHNDIIHLGLVRETEMRLSHDIEPDTTPGLNSYEISSIAERSEFLYKDLQYKDLQILLEISRAINSTLVLQDVLNLVMDAAVQLTKAEKGFLMLFDDEGQLEFQAARNMKQESLDERDFKISRSIVNKVAETGEALISGNILQDDRFKAQRSVLELQLKTVMCVPLKIISAVSSEVIGFIYIDNEVITPQFSKKTLDFLDYMASHAAIAIRNAKLLEETRIKERMQKELEIAYQIQTSLFPQIFPDLPGLEIYARSIPAAEVGGDFYNFIQLEPKQMGVAIGDVIGKSIPAALYMSATYSILETLLHIRKNLSPQEVIITLNSIMCQKTKGSHFVTFSYGILDLDQFTFTFSNAGHNYPVLLREGKCTELQCNGPALGMFDEDQFDSLSVSLLKGDYLIFFTDGMVEALDSNKVMYGFDRLTQTIIDFERTSASAQDLGASILKEVQSHYKGSPQFDDMTLLCLHLN</sequence>
<dbReference type="InterPro" id="IPR052016">
    <property type="entry name" value="Bact_Sigma-Reg"/>
</dbReference>
<dbReference type="SMART" id="SM00065">
    <property type="entry name" value="GAF"/>
    <property type="match status" value="1"/>
</dbReference>
<organism evidence="3 4">
    <name type="scientific">candidate division CSSED10-310 bacterium</name>
    <dbReference type="NCBI Taxonomy" id="2855610"/>
    <lineage>
        <taxon>Bacteria</taxon>
        <taxon>Bacteria division CSSED10-310</taxon>
    </lineage>
</organism>
<dbReference type="Pfam" id="PF00498">
    <property type="entry name" value="FHA"/>
    <property type="match status" value="1"/>
</dbReference>
<dbReference type="Gene3D" id="3.60.40.10">
    <property type="entry name" value="PPM-type phosphatase domain"/>
    <property type="match status" value="1"/>
</dbReference>
<dbReference type="SMART" id="SM00331">
    <property type="entry name" value="PP2C_SIG"/>
    <property type="match status" value="1"/>
</dbReference>
<dbReference type="Pfam" id="PF07228">
    <property type="entry name" value="SpoIIE"/>
    <property type="match status" value="1"/>
</dbReference>
<dbReference type="PANTHER" id="PTHR43156">
    <property type="entry name" value="STAGE II SPORULATION PROTEIN E-RELATED"/>
    <property type="match status" value="1"/>
</dbReference>
<keyword evidence="4" id="KW-1185">Reference proteome</keyword>
<dbReference type="InterPro" id="IPR001932">
    <property type="entry name" value="PPM-type_phosphatase-like_dom"/>
</dbReference>